<evidence type="ECO:0000313" key="3">
    <source>
        <dbReference type="Proteomes" id="UP001239626"/>
    </source>
</evidence>
<gene>
    <name evidence="2" type="ORF">J2X26_002275</name>
</gene>
<dbReference type="Pfam" id="PF12770">
    <property type="entry name" value="CHAT"/>
    <property type="match status" value="1"/>
</dbReference>
<sequence>MSDYADLEITLLRRDSVTYVIQPRFARPKSDTDVRLDADGPLVAHIDPDALQDLDDDEYGRALGECLFGGGFGTAFRMAVATSQSEGVRLRVRLVMDSSAAALHELRWETIRDPRDGSTLTTSENVLFSRYLGSLDWRSVTLGPRESLSALVVVAAPSGQLRLTDGRVLEPFDAEDELRRARDGLVGYRIDALPSATGRPTIDQIVDKLRSGYDVLYLVCHGYLHHEEPVLVLEGEDGQPRTILGSELADRIRELTRLPRLVYLASCQTAGAGDERHSEDAGVLCALGPRLAASGVPAVIAMQGNITMTTAGEFATAFFRALNDDGLVDRATAVARGAVRGRPDWWAPTLFMRLKSGRLWYASGSAGGDAGPDIWPDLITMIKAGFCTPIIGPAISDALLGTRQEIARAWATRYRYPMAPHNRESLPQVAQWLSVAHSRPLLGLELDSQLRGALHTRFEGELPPEALEPTAPIEDVLAAGWTALHARGAVEPYSVLADLPLPIYLTTQPSRLLANALEAVGREPEVVLCRWNEETDWPESVFDREPGYKPTVQRPLVYHLLGLLELPSSLVLTEDDYFDFLTGVTRDREVVPKSVRAALSASALMFVGFRIDEWDFRVLFSGLMKTEGANLRKGFSHVAVQIDPEEGSTIDAARARAYLERYMLKTDISLYWGSSDAFLKELHGWVAR</sequence>
<feature type="domain" description="CHAT" evidence="1">
    <location>
        <begin position="84"/>
        <end position="348"/>
    </location>
</feature>
<dbReference type="RefSeq" id="WP_307492335.1">
    <property type="nucleotide sequence ID" value="NZ_JAUSVB010000003.1"/>
</dbReference>
<dbReference type="Pfam" id="PF13289">
    <property type="entry name" value="SIR2_2"/>
    <property type="match status" value="1"/>
</dbReference>
<comment type="caution">
    <text evidence="2">The sequence shown here is derived from an EMBL/GenBank/DDBJ whole genome shotgun (WGS) entry which is preliminary data.</text>
</comment>
<dbReference type="EMBL" id="JAUSVB010000003">
    <property type="protein sequence ID" value="MDQ0373954.1"/>
    <property type="molecule type" value="Genomic_DNA"/>
</dbReference>
<protein>
    <recommendedName>
        <fullName evidence="1">CHAT domain-containing protein</fullName>
    </recommendedName>
</protein>
<organism evidence="2 3">
    <name type="scientific">Cellulomonas humilata</name>
    <dbReference type="NCBI Taxonomy" id="144055"/>
    <lineage>
        <taxon>Bacteria</taxon>
        <taxon>Bacillati</taxon>
        <taxon>Actinomycetota</taxon>
        <taxon>Actinomycetes</taxon>
        <taxon>Micrococcales</taxon>
        <taxon>Cellulomonadaceae</taxon>
        <taxon>Cellulomonas</taxon>
    </lineage>
</organism>
<dbReference type="InterPro" id="IPR024983">
    <property type="entry name" value="CHAT_dom"/>
</dbReference>
<evidence type="ECO:0000259" key="1">
    <source>
        <dbReference type="Pfam" id="PF12770"/>
    </source>
</evidence>
<proteinExistence type="predicted"/>
<evidence type="ECO:0000313" key="2">
    <source>
        <dbReference type="EMBL" id="MDQ0373954.1"/>
    </source>
</evidence>
<accession>A0ABU0EFA4</accession>
<keyword evidence="3" id="KW-1185">Reference proteome</keyword>
<reference evidence="2 3" key="1">
    <citation type="submission" date="2023-07" db="EMBL/GenBank/DDBJ databases">
        <title>Sorghum-associated microbial communities from plants grown in Nebraska, USA.</title>
        <authorList>
            <person name="Schachtman D."/>
        </authorList>
    </citation>
    <scope>NUCLEOTIDE SEQUENCE [LARGE SCALE GENOMIC DNA]</scope>
    <source>
        <strain evidence="2 3">BE332</strain>
    </source>
</reference>
<dbReference type="Proteomes" id="UP001239626">
    <property type="component" value="Unassembled WGS sequence"/>
</dbReference>
<name>A0ABU0EFA4_9CELL</name>